<reference evidence="2" key="1">
    <citation type="submission" date="2024-06" db="UniProtKB">
        <authorList>
            <consortium name="Ensembl"/>
        </authorList>
    </citation>
    <scope>IDENTIFICATION</scope>
</reference>
<dbReference type="InParanoid" id="M3Z878"/>
<feature type="region of interest" description="Disordered" evidence="1">
    <location>
        <begin position="207"/>
        <end position="367"/>
    </location>
</feature>
<organism evidence="2">
    <name type="scientific">Mustela putorius furo</name>
    <name type="common">European domestic ferret</name>
    <name type="synonym">Mustela furo</name>
    <dbReference type="NCBI Taxonomy" id="9669"/>
    <lineage>
        <taxon>Eukaryota</taxon>
        <taxon>Metazoa</taxon>
        <taxon>Chordata</taxon>
        <taxon>Craniata</taxon>
        <taxon>Vertebrata</taxon>
        <taxon>Euteleostomi</taxon>
        <taxon>Mammalia</taxon>
        <taxon>Eutheria</taxon>
        <taxon>Laurasiatheria</taxon>
        <taxon>Carnivora</taxon>
        <taxon>Caniformia</taxon>
        <taxon>Musteloidea</taxon>
        <taxon>Mustelidae</taxon>
        <taxon>Mustelinae</taxon>
        <taxon>Mustela</taxon>
    </lineage>
</organism>
<feature type="region of interest" description="Disordered" evidence="1">
    <location>
        <begin position="82"/>
        <end position="174"/>
    </location>
</feature>
<evidence type="ECO:0000313" key="2">
    <source>
        <dbReference type="Ensembl" id="ENSMPUP00000019791.1"/>
    </source>
</evidence>
<protein>
    <submittedName>
        <fullName evidence="2">Uncharacterized protein</fullName>
    </submittedName>
</protein>
<sequence length="385" mass="41008">MLNFGWRLGNLEVQFFSATFMPPNSLQGAKRPHNEGTQVQVTCFKSANPKRPPRRLSKDKGEKKLLNNPSVKISIKVAGLAHLRPKNRAGRAGRSSQQGCGPPPVRICTWQQRNPAGSRKAGRERPPQTKAWVHASSRTSSLNRPPPLCGHPCGRLHPPHDLTAQGGLPGIAGTVHGAHTLEHRRPDDVTPPTSDFRAEGPGALLRRPFWTKSPHSPQPKSSLAPHGFRRAPHAPYYPGGSGSPRTASPEHPARAGPCPATGSSLPRKAARPTTGKLPFTVRGLSRGDAGPRPAAAQGLLRPDATPSPPLGPRAPTGSQGEGTPRSPRQARRPEHPGAHQLGGRLRRTLAHPPSGRSAGAPQTAVPNVHARQLTAVLPAARSPRL</sequence>
<accession>M3Z878</accession>
<proteinExistence type="predicted"/>
<dbReference type="Ensembl" id="ENSMPUT00000020074.1">
    <property type="protein sequence ID" value="ENSMPUP00000019791.1"/>
    <property type="gene ID" value="ENSMPUG00000019922.1"/>
</dbReference>
<dbReference type="AlphaFoldDB" id="M3Z878"/>
<dbReference type="EMBL" id="AEYP01103171">
    <property type="status" value="NOT_ANNOTATED_CDS"/>
    <property type="molecule type" value="Genomic_DNA"/>
</dbReference>
<name>M3Z878_MUSPF</name>
<dbReference type="HOGENOM" id="CLU_717574_0_0_1"/>
<feature type="region of interest" description="Disordered" evidence="1">
    <location>
        <begin position="46"/>
        <end position="68"/>
    </location>
</feature>
<evidence type="ECO:0000256" key="1">
    <source>
        <dbReference type="SAM" id="MobiDB-lite"/>
    </source>
</evidence>
<feature type="compositionally biased region" description="Basic and acidic residues" evidence="1">
    <location>
        <begin position="56"/>
        <end position="65"/>
    </location>
</feature>